<evidence type="ECO:0000313" key="1">
    <source>
        <dbReference type="EMBL" id="GGL00169.1"/>
    </source>
</evidence>
<keyword evidence="2" id="KW-1185">Reference proteome</keyword>
<gene>
    <name evidence="1" type="ORF">GCM10012284_38230</name>
</gene>
<dbReference type="Proteomes" id="UP000656042">
    <property type="component" value="Unassembled WGS sequence"/>
</dbReference>
<reference evidence="1" key="1">
    <citation type="journal article" date="2014" name="Int. J. Syst. Evol. Microbiol.">
        <title>Complete genome sequence of Corynebacterium casei LMG S-19264T (=DSM 44701T), isolated from a smear-ripened cheese.</title>
        <authorList>
            <consortium name="US DOE Joint Genome Institute (JGI-PGF)"/>
            <person name="Walter F."/>
            <person name="Albersmeier A."/>
            <person name="Kalinowski J."/>
            <person name="Ruckert C."/>
        </authorList>
    </citation>
    <scope>NUCLEOTIDE SEQUENCE</scope>
    <source>
        <strain evidence="1">CGMCC 4.7299</strain>
    </source>
</reference>
<comment type="caution">
    <text evidence="1">The sequence shown here is derived from an EMBL/GenBank/DDBJ whole genome shotgun (WGS) entry which is preliminary data.</text>
</comment>
<name>A0A8J3C2A8_9ACTN</name>
<reference evidence="1" key="2">
    <citation type="submission" date="2020-09" db="EMBL/GenBank/DDBJ databases">
        <authorList>
            <person name="Sun Q."/>
            <person name="Zhou Y."/>
        </authorList>
    </citation>
    <scope>NUCLEOTIDE SEQUENCE</scope>
    <source>
        <strain evidence="1">CGMCC 4.7299</strain>
    </source>
</reference>
<protein>
    <recommendedName>
        <fullName evidence="3">Restriction endonuclease</fullName>
    </recommendedName>
</protein>
<dbReference type="RefSeq" id="WP_189080602.1">
    <property type="nucleotide sequence ID" value="NZ_BMMX01000017.1"/>
</dbReference>
<evidence type="ECO:0008006" key="3">
    <source>
        <dbReference type="Google" id="ProtNLM"/>
    </source>
</evidence>
<dbReference type="EMBL" id="BMMX01000017">
    <property type="protein sequence ID" value="GGL00169.1"/>
    <property type="molecule type" value="Genomic_DNA"/>
</dbReference>
<accession>A0A8J3C2A8</accession>
<proteinExistence type="predicted"/>
<sequence>MATSPLPPIAAGEPPVNFAAHQIRAGSLAGAREDFEQMLAALVRAMHPAARRIAAHRGDWGIDVLLGELSGMVVIWQAKYFWPVVTAGAHRQIRGSFRSALTAAQGHGYQVGRWVLCVPAGLDAPTAQWWDRWSAHQRAATGVAVELWDDTVLRGMLMRPAAAHVRRHYYDPYPHAPCRPVVPEQRTRSLLAAHPADLAAWNHQLFVRQLRAAGHVEVASAVDEYFNAGLLVREVRKHGRDTDREALDEAYGVAYGIWEGRFNAGVQAYPARSRLPGLHAAVMAEIRESLVFPPGLAAGPVHRCGLMHRLVQDGRAGWVRHWRRIAGKPAA</sequence>
<dbReference type="AlphaFoldDB" id="A0A8J3C2A8"/>
<evidence type="ECO:0000313" key="2">
    <source>
        <dbReference type="Proteomes" id="UP000656042"/>
    </source>
</evidence>
<organism evidence="1 2">
    <name type="scientific">Mangrovihabitans endophyticus</name>
    <dbReference type="NCBI Taxonomy" id="1751298"/>
    <lineage>
        <taxon>Bacteria</taxon>
        <taxon>Bacillati</taxon>
        <taxon>Actinomycetota</taxon>
        <taxon>Actinomycetes</taxon>
        <taxon>Micromonosporales</taxon>
        <taxon>Micromonosporaceae</taxon>
        <taxon>Mangrovihabitans</taxon>
    </lineage>
</organism>